<dbReference type="PROSITE" id="PS51729">
    <property type="entry name" value="GNAT_YJDJ"/>
    <property type="match status" value="1"/>
</dbReference>
<dbReference type="AlphaFoldDB" id="A0A7X2ZV64"/>
<reference evidence="2 3" key="1">
    <citation type="journal article" date="2019" name="Mar. Drugs">
        <title>Comparative Genomics and CAZyme Genome Repertoires of Marine Zobellia amurskyensis KMM 3526(T) and Zobellia laminariae KMM 3676(T).</title>
        <authorList>
            <person name="Chernysheva N."/>
            <person name="Bystritskaya E."/>
            <person name="Stenkova A."/>
            <person name="Golovkin I."/>
            <person name="Nedashkovskaya O."/>
            <person name="Isaeva M."/>
        </authorList>
    </citation>
    <scope>NUCLEOTIDE SEQUENCE [LARGE SCALE GENOMIC DNA]</scope>
    <source>
        <strain evidence="2 3">KMM 3526</strain>
    </source>
</reference>
<gene>
    <name evidence="2" type="ORF">D9O36_14035</name>
</gene>
<dbReference type="PANTHER" id="PTHR31435:SF10">
    <property type="entry name" value="BSR4717 PROTEIN"/>
    <property type="match status" value="1"/>
</dbReference>
<dbReference type="Pfam" id="PF14542">
    <property type="entry name" value="Acetyltransf_CG"/>
    <property type="match status" value="1"/>
</dbReference>
<dbReference type="InterPro" id="IPR016181">
    <property type="entry name" value="Acyl_CoA_acyltransferase"/>
</dbReference>
<dbReference type="Gene3D" id="3.40.630.30">
    <property type="match status" value="1"/>
</dbReference>
<organism evidence="2 3">
    <name type="scientific">Zobellia amurskyensis</name>
    <dbReference type="NCBI Taxonomy" id="248905"/>
    <lineage>
        <taxon>Bacteria</taxon>
        <taxon>Pseudomonadati</taxon>
        <taxon>Bacteroidota</taxon>
        <taxon>Flavobacteriia</taxon>
        <taxon>Flavobacteriales</taxon>
        <taxon>Flavobacteriaceae</taxon>
        <taxon>Zobellia</taxon>
    </lineage>
</organism>
<name>A0A7X2ZV64_9FLAO</name>
<dbReference type="OrthoDB" id="1120671at2"/>
<protein>
    <submittedName>
        <fullName evidence="2">N-acetyltransferase</fullName>
    </submittedName>
</protein>
<evidence type="ECO:0000259" key="1">
    <source>
        <dbReference type="PROSITE" id="PS51729"/>
    </source>
</evidence>
<sequence length="106" mass="11633">MAKRDFTNIPLVNKKGEKGRFEIDIDGQIAFMEYMVSKQNIIYLTHTEVPPSLGGQGVGSGLVSKVLQFIKESDMKMAPLCPFVAAYIKRHPEAGEAILAEGYSIG</sequence>
<evidence type="ECO:0000313" key="2">
    <source>
        <dbReference type="EMBL" id="MUH36967.1"/>
    </source>
</evidence>
<dbReference type="PANTHER" id="PTHR31435">
    <property type="entry name" value="PROTEIN NATD1"/>
    <property type="match status" value="1"/>
</dbReference>
<accession>A0A7X2ZV64</accession>
<dbReference type="InterPro" id="IPR045057">
    <property type="entry name" value="Gcn5-rel_NAT"/>
</dbReference>
<keyword evidence="2" id="KW-0808">Transferase</keyword>
<evidence type="ECO:0000313" key="3">
    <source>
        <dbReference type="Proteomes" id="UP000540519"/>
    </source>
</evidence>
<dbReference type="Proteomes" id="UP000540519">
    <property type="component" value="Unassembled WGS sequence"/>
</dbReference>
<dbReference type="EMBL" id="RCNR01000028">
    <property type="protein sequence ID" value="MUH36967.1"/>
    <property type="molecule type" value="Genomic_DNA"/>
</dbReference>
<keyword evidence="3" id="KW-1185">Reference proteome</keyword>
<comment type="caution">
    <text evidence="2">The sequence shown here is derived from an EMBL/GenBank/DDBJ whole genome shotgun (WGS) entry which is preliminary data.</text>
</comment>
<feature type="domain" description="N-acetyltransferase" evidence="1">
    <location>
        <begin position="13"/>
        <end position="99"/>
    </location>
</feature>
<dbReference type="SUPFAM" id="SSF55729">
    <property type="entry name" value="Acyl-CoA N-acyltransferases (Nat)"/>
    <property type="match status" value="1"/>
</dbReference>
<proteinExistence type="predicted"/>
<dbReference type="RefSeq" id="WP_155600378.1">
    <property type="nucleotide sequence ID" value="NZ_RCNR01000028.1"/>
</dbReference>
<dbReference type="GO" id="GO:0016740">
    <property type="term" value="F:transferase activity"/>
    <property type="evidence" value="ECO:0007669"/>
    <property type="project" value="UniProtKB-KW"/>
</dbReference>
<dbReference type="InterPro" id="IPR031165">
    <property type="entry name" value="GNAT_YJDJ"/>
</dbReference>